<organism evidence="2 3">
    <name type="scientific">Fredinandcohnia quinoae</name>
    <dbReference type="NCBI Taxonomy" id="2918902"/>
    <lineage>
        <taxon>Bacteria</taxon>
        <taxon>Bacillati</taxon>
        <taxon>Bacillota</taxon>
        <taxon>Bacilli</taxon>
        <taxon>Bacillales</taxon>
        <taxon>Bacillaceae</taxon>
        <taxon>Fredinandcohnia</taxon>
    </lineage>
</organism>
<feature type="transmembrane region" description="Helical" evidence="1">
    <location>
        <begin position="169"/>
        <end position="194"/>
    </location>
</feature>
<feature type="transmembrane region" description="Helical" evidence="1">
    <location>
        <begin position="458"/>
        <end position="476"/>
    </location>
</feature>
<keyword evidence="1" id="KW-1133">Transmembrane helix</keyword>
<evidence type="ECO:0000313" key="3">
    <source>
        <dbReference type="Proteomes" id="UP001431131"/>
    </source>
</evidence>
<name>A0AAW5EAT5_9BACI</name>
<feature type="transmembrane region" description="Helical" evidence="1">
    <location>
        <begin position="381"/>
        <end position="399"/>
    </location>
</feature>
<feature type="transmembrane region" description="Helical" evidence="1">
    <location>
        <begin position="138"/>
        <end position="163"/>
    </location>
</feature>
<feature type="transmembrane region" description="Helical" evidence="1">
    <location>
        <begin position="267"/>
        <end position="287"/>
    </location>
</feature>
<proteinExistence type="predicted"/>
<dbReference type="EMBL" id="JAKTTI010000031">
    <property type="protein sequence ID" value="MCH1626992.1"/>
    <property type="molecule type" value="Genomic_DNA"/>
</dbReference>
<protein>
    <recommendedName>
        <fullName evidence="4">ABC transporter permease</fullName>
    </recommendedName>
</protein>
<evidence type="ECO:0000313" key="2">
    <source>
        <dbReference type="EMBL" id="MCH1626992.1"/>
    </source>
</evidence>
<dbReference type="Proteomes" id="UP001431131">
    <property type="component" value="Unassembled WGS sequence"/>
</dbReference>
<feature type="transmembrane region" description="Helical" evidence="1">
    <location>
        <begin position="519"/>
        <end position="540"/>
    </location>
</feature>
<feature type="transmembrane region" description="Helical" evidence="1">
    <location>
        <begin position="67"/>
        <end position="89"/>
    </location>
</feature>
<comment type="caution">
    <text evidence="2">The sequence shown here is derived from an EMBL/GenBank/DDBJ whole genome shotgun (WGS) entry which is preliminary data.</text>
</comment>
<dbReference type="RefSeq" id="WP_240256909.1">
    <property type="nucleotide sequence ID" value="NZ_JAKTTI010000031.1"/>
</dbReference>
<sequence>MKDFLTLRILDRFKFIFTRFGIEYPRMRSILQVKLIMDQRRVPTIFNQQAKKKGTEHKESNGYLKSLWLYVIFGLFTIPFMLMGDNYIFQMSLVFGILMFLVMTSMISDFSSVLLDIRDRNILYPKPVNKRTISAAKMIHVSIYLWLLTISIIGIPLIVGLFINGFLFFLVSIFITVLLDLFIVVLTALLYLLILRYFDGEKLKDLINYVQIGLSIAIMIGYQLLARSFELIDLNIALQPEWWQIFIIPMWYGAIFELVMNNQFSSFYLILAICGIVIPIISFFIYLKLVPTFEKSLQKLSFHGKGKIKKHSQIRDKLLKLICYSKEERAFFTFAGLMMKNERDFKLKVYPSLGFSLVLPFILLINSYTTSSFAEVSQSKSYFSIYFSLIIIPTVIMMLKFSGKYKGAWIYRVAPLNNLAPVFSGTMKAFIVKLYLPLYLLLCVIFIVIFGVRIMPDLLIIFMNSIIYAIICFMIFKKSLPFSESFEAFQQSSGWIVFGLMLIVPVLGGIHFISTLINFGIFIYFLLLIVTLIILWKVAFRISWGKIS</sequence>
<gene>
    <name evidence="2" type="ORF">MJG50_16785</name>
</gene>
<reference evidence="2" key="1">
    <citation type="submission" date="2022-02" db="EMBL/GenBank/DDBJ databases">
        <title>Fredinandcohnia quinoae sp. nov. isolated from Chenopodium quinoa seeds.</title>
        <authorList>
            <person name="Saati-Santamaria Z."/>
            <person name="Flores-Felix J.D."/>
            <person name="Igual J.M."/>
            <person name="Velazquez E."/>
            <person name="Garcia-Fraile P."/>
            <person name="Martinez-Molina E."/>
        </authorList>
    </citation>
    <scope>NUCLEOTIDE SEQUENCE</scope>
    <source>
        <strain evidence="2">SECRCQ15</strain>
    </source>
</reference>
<keyword evidence="3" id="KW-1185">Reference proteome</keyword>
<feature type="transmembrane region" description="Helical" evidence="1">
    <location>
        <begin position="434"/>
        <end position="452"/>
    </location>
</feature>
<evidence type="ECO:0008006" key="4">
    <source>
        <dbReference type="Google" id="ProtNLM"/>
    </source>
</evidence>
<keyword evidence="1" id="KW-0472">Membrane</keyword>
<accession>A0AAW5EAT5</accession>
<feature type="transmembrane region" description="Helical" evidence="1">
    <location>
        <begin position="349"/>
        <end position="369"/>
    </location>
</feature>
<feature type="transmembrane region" description="Helical" evidence="1">
    <location>
        <begin position="496"/>
        <end position="513"/>
    </location>
</feature>
<dbReference type="AlphaFoldDB" id="A0AAW5EAT5"/>
<feature type="transmembrane region" description="Helical" evidence="1">
    <location>
        <begin position="95"/>
        <end position="117"/>
    </location>
</feature>
<keyword evidence="1" id="KW-0812">Transmembrane</keyword>
<evidence type="ECO:0000256" key="1">
    <source>
        <dbReference type="SAM" id="Phobius"/>
    </source>
</evidence>
<feature type="transmembrane region" description="Helical" evidence="1">
    <location>
        <begin position="206"/>
        <end position="225"/>
    </location>
</feature>